<keyword evidence="5" id="KW-0614">Plasmid</keyword>
<feature type="transmembrane region" description="Helical" evidence="2">
    <location>
        <begin position="30"/>
        <end position="56"/>
    </location>
</feature>
<dbReference type="InterPro" id="IPR027417">
    <property type="entry name" value="P-loop_NTPase"/>
</dbReference>
<dbReference type="PANTHER" id="PTHR30121">
    <property type="entry name" value="UNCHARACTERIZED PROTEIN YJGR-RELATED"/>
    <property type="match status" value="1"/>
</dbReference>
<dbReference type="Pfam" id="PF01935">
    <property type="entry name" value="DUF87"/>
    <property type="match status" value="1"/>
</dbReference>
<geneLocation type="plasmid" evidence="6">
    <name>prbl16</name>
</geneLocation>
<dbReference type="Gene3D" id="3.40.50.300">
    <property type="entry name" value="P-loop containing nucleotide triphosphate hydrolases"/>
    <property type="match status" value="2"/>
</dbReference>
<feature type="compositionally biased region" description="Polar residues" evidence="1">
    <location>
        <begin position="504"/>
        <end position="521"/>
    </location>
</feature>
<dbReference type="SUPFAM" id="SSF52540">
    <property type="entry name" value="P-loop containing nucleoside triphosphate hydrolases"/>
    <property type="match status" value="1"/>
</dbReference>
<keyword evidence="2" id="KW-0812">Transmembrane</keyword>
<keyword evidence="2" id="KW-0472">Membrane</keyword>
<evidence type="ECO:0000259" key="3">
    <source>
        <dbReference type="Pfam" id="PF01935"/>
    </source>
</evidence>
<dbReference type="InterPro" id="IPR002789">
    <property type="entry name" value="HerA_central"/>
</dbReference>
<proteinExistence type="predicted"/>
<feature type="domain" description="TraD/TraG TraM recognition site" evidence="4">
    <location>
        <begin position="408"/>
        <end position="538"/>
    </location>
</feature>
<dbReference type="PANTHER" id="PTHR30121:SF6">
    <property type="entry name" value="SLR6007 PROTEIN"/>
    <property type="match status" value="1"/>
</dbReference>
<dbReference type="Pfam" id="PF12696">
    <property type="entry name" value="TraG-D_C"/>
    <property type="match status" value="1"/>
</dbReference>
<organism evidence="5 6">
    <name type="scientific">Pseudomonas citronellolis</name>
    <dbReference type="NCBI Taxonomy" id="53408"/>
    <lineage>
        <taxon>Bacteria</taxon>
        <taxon>Pseudomonadati</taxon>
        <taxon>Pseudomonadota</taxon>
        <taxon>Gammaproteobacteria</taxon>
        <taxon>Pseudomonadales</taxon>
        <taxon>Pseudomonadaceae</taxon>
        <taxon>Pseudomonas</taxon>
    </lineage>
</organism>
<accession>A0A1A9KNP3</accession>
<dbReference type="RefSeq" id="WP_010792909.1">
    <property type="nucleotide sequence ID" value="NZ_CP015879.1"/>
</dbReference>
<evidence type="ECO:0000256" key="1">
    <source>
        <dbReference type="SAM" id="MobiDB-lite"/>
    </source>
</evidence>
<evidence type="ECO:0000313" key="6">
    <source>
        <dbReference type="Proteomes" id="UP000077748"/>
    </source>
</evidence>
<sequence length="603" mass="67155">MSIKSARLEALAAEHAEIQRQRNIAISLPLVGAAIPFVPLPLTVAIAAGCAIWSLLLDRKEAEASTTDIWDAGYIEAPIPDCDFRRSTFLGKAIPWTEWKDRVDAITSTKGIATADDIRRELIDTYPSMIPFMLSDDIMTRHVALLAATGTGKTELLLAIIQQQIKKGAGLLLIEAKSDSDFSGSIYGMMEAAGRLDELLIINFEFPEMSHTYNPFFSGGVRATISTAMKLQANSKEEFWTDIARYSLTAAVLSLKLQPGEPVFHIKDIIAVLSDFDLLLSFIRNIRVSDSIYHSDGVEWLHSYLRFWFDEEKQVWNLRGYKQLLQGLVSKLSAFAHSEYSSIVNTYSPDVDLKEAILQNKVVVLSMSSLADKDGVELFGKLFISDLARAIGEIQLSKAKPLMMCPAIFDEYPSFMDESQVSLFQLARSANVPIIIAFQGVGFLQNISPAFVEMVLGNCWTHLYCDIRDAQTREFAVKLAGTMIKRFVQESSGSSTGQSYASEQSGLYTNDSEGASSSTGYKATREDILQPEDFASLDQGDGIIVAKSGTYRVRMPLVRNSFPNVHFKDMRLVRRPRRARSGVNAWQRFHEKNKAMLEKLTQG</sequence>
<gene>
    <name evidence="5" type="ORF">A9C11_32500</name>
</gene>
<keyword evidence="2" id="KW-1133">Transmembrane helix</keyword>
<dbReference type="AlphaFoldDB" id="A0A1A9KNP3"/>
<protein>
    <submittedName>
        <fullName evidence="5">Conjugal transfer protein TraG</fullName>
    </submittedName>
</protein>
<dbReference type="EMBL" id="CP015879">
    <property type="protein sequence ID" value="ANI18780.1"/>
    <property type="molecule type" value="Genomic_DNA"/>
</dbReference>
<dbReference type="Proteomes" id="UP000077748">
    <property type="component" value="Plasmid pRBL16"/>
</dbReference>
<feature type="domain" description="Helicase HerA central" evidence="3">
    <location>
        <begin position="136"/>
        <end position="174"/>
    </location>
</feature>
<reference evidence="5 6" key="1">
    <citation type="submission" date="2016-05" db="EMBL/GenBank/DDBJ databases">
        <title>Genome Sequence of Pseudomonas citronellolis Strain SJTE-3, an Estrogens and Persistent Organic Pollutants degradation strain.</title>
        <authorList>
            <person name="Liang R."/>
        </authorList>
    </citation>
    <scope>NUCLEOTIDE SEQUENCE [LARGE SCALE GENOMIC DNA]</scope>
    <source>
        <strain evidence="5 6">SJTE-3</strain>
        <plasmid evidence="6">Plasmid prbl16</plasmid>
    </source>
</reference>
<dbReference type="GeneID" id="93444815"/>
<dbReference type="InterPro" id="IPR051162">
    <property type="entry name" value="T4SS_component"/>
</dbReference>
<evidence type="ECO:0000259" key="4">
    <source>
        <dbReference type="Pfam" id="PF12696"/>
    </source>
</evidence>
<evidence type="ECO:0000256" key="2">
    <source>
        <dbReference type="SAM" id="Phobius"/>
    </source>
</evidence>
<evidence type="ECO:0000313" key="5">
    <source>
        <dbReference type="EMBL" id="ANI18780.1"/>
    </source>
</evidence>
<dbReference type="InterPro" id="IPR032689">
    <property type="entry name" value="TraG-D_C"/>
</dbReference>
<feature type="region of interest" description="Disordered" evidence="1">
    <location>
        <begin position="493"/>
        <end position="521"/>
    </location>
</feature>
<name>A0A1A9KNP3_9PSED</name>
<feature type="compositionally biased region" description="Low complexity" evidence="1">
    <location>
        <begin position="493"/>
        <end position="503"/>
    </location>
</feature>